<accession>A0A6I0FA01</accession>
<gene>
    <name evidence="2" type="ORF">F8154_05745</name>
</gene>
<protein>
    <recommendedName>
        <fullName evidence="4">DUF4320 family protein</fullName>
    </recommendedName>
</protein>
<evidence type="ECO:0000313" key="3">
    <source>
        <dbReference type="Proteomes" id="UP000432715"/>
    </source>
</evidence>
<reference evidence="2 3" key="1">
    <citation type="submission" date="2019-10" db="EMBL/GenBank/DDBJ databases">
        <title>Alkaliphilus serpentinus sp. nov. and Alkaliphilus pronyensis sp. nov., two novel anaerobic alkaliphilic species isolated from the serpentinized-hosted hydrothermal field of the Prony Bay (New Caledonia).</title>
        <authorList>
            <person name="Postec A."/>
        </authorList>
    </citation>
    <scope>NUCLEOTIDE SEQUENCE [LARGE SCALE GENOMIC DNA]</scope>
    <source>
        <strain evidence="2 3">LacV</strain>
    </source>
</reference>
<keyword evidence="3" id="KW-1185">Reference proteome</keyword>
<evidence type="ECO:0000313" key="2">
    <source>
        <dbReference type="EMBL" id="KAB3535633.1"/>
    </source>
</evidence>
<keyword evidence="1" id="KW-0472">Membrane</keyword>
<organism evidence="2 3">
    <name type="scientific">Alkaliphilus pronyensis</name>
    <dbReference type="NCBI Taxonomy" id="1482732"/>
    <lineage>
        <taxon>Bacteria</taxon>
        <taxon>Bacillati</taxon>
        <taxon>Bacillota</taxon>
        <taxon>Clostridia</taxon>
        <taxon>Peptostreptococcales</taxon>
        <taxon>Natronincolaceae</taxon>
        <taxon>Alkaliphilus</taxon>
    </lineage>
</organism>
<comment type="caution">
    <text evidence="2">The sequence shown here is derived from an EMBL/GenBank/DDBJ whole genome shotgun (WGS) entry which is preliminary data.</text>
</comment>
<dbReference type="AlphaFoldDB" id="A0A6I0FA01"/>
<dbReference type="RefSeq" id="WP_151860650.1">
    <property type="nucleotide sequence ID" value="NZ_WBZC01000016.1"/>
</dbReference>
<name>A0A6I0FA01_9FIRM</name>
<sequence length="126" mass="14072">MQLPGDLLILGFVIVFLVLFFVTGIENTIPAFVRTEFDILCSKYLALLQSEGGISPQLKCDLETELINMGFTNINITAPEDAVWGQEAQLTVTADYIYETTSVTLTKEEVTRRATFNEKTIVMTLD</sequence>
<keyword evidence="1" id="KW-1133">Transmembrane helix</keyword>
<feature type="transmembrane region" description="Helical" evidence="1">
    <location>
        <begin position="7"/>
        <end position="25"/>
    </location>
</feature>
<proteinExistence type="predicted"/>
<dbReference type="OrthoDB" id="9906592at2"/>
<evidence type="ECO:0008006" key="4">
    <source>
        <dbReference type="Google" id="ProtNLM"/>
    </source>
</evidence>
<evidence type="ECO:0000256" key="1">
    <source>
        <dbReference type="SAM" id="Phobius"/>
    </source>
</evidence>
<dbReference type="Proteomes" id="UP000432715">
    <property type="component" value="Unassembled WGS sequence"/>
</dbReference>
<dbReference type="EMBL" id="WBZC01000016">
    <property type="protein sequence ID" value="KAB3535633.1"/>
    <property type="molecule type" value="Genomic_DNA"/>
</dbReference>
<keyword evidence="1" id="KW-0812">Transmembrane</keyword>